<dbReference type="EMBL" id="JAUSQZ010000001">
    <property type="protein sequence ID" value="MDP9824420.1"/>
    <property type="molecule type" value="Genomic_DNA"/>
</dbReference>
<protein>
    <submittedName>
        <fullName evidence="2">Uncharacterized protein</fullName>
    </submittedName>
</protein>
<feature type="transmembrane region" description="Helical" evidence="1">
    <location>
        <begin position="20"/>
        <end position="40"/>
    </location>
</feature>
<keyword evidence="1" id="KW-1133">Transmembrane helix</keyword>
<evidence type="ECO:0000313" key="3">
    <source>
        <dbReference type="Proteomes" id="UP001235712"/>
    </source>
</evidence>
<organism evidence="2 3">
    <name type="scientific">Kineosporia succinea</name>
    <dbReference type="NCBI Taxonomy" id="84632"/>
    <lineage>
        <taxon>Bacteria</taxon>
        <taxon>Bacillati</taxon>
        <taxon>Actinomycetota</taxon>
        <taxon>Actinomycetes</taxon>
        <taxon>Kineosporiales</taxon>
        <taxon>Kineosporiaceae</taxon>
        <taxon>Kineosporia</taxon>
    </lineage>
</organism>
<reference evidence="2 3" key="1">
    <citation type="submission" date="2023-07" db="EMBL/GenBank/DDBJ databases">
        <title>Sequencing the genomes of 1000 actinobacteria strains.</title>
        <authorList>
            <person name="Klenk H.-P."/>
        </authorList>
    </citation>
    <scope>NUCLEOTIDE SEQUENCE [LARGE SCALE GENOMIC DNA]</scope>
    <source>
        <strain evidence="2 3">DSM 44388</strain>
    </source>
</reference>
<keyword evidence="3" id="KW-1185">Reference proteome</keyword>
<comment type="caution">
    <text evidence="2">The sequence shown here is derived from an EMBL/GenBank/DDBJ whole genome shotgun (WGS) entry which is preliminary data.</text>
</comment>
<keyword evidence="1" id="KW-0812">Transmembrane</keyword>
<name>A0ABT9NX51_9ACTN</name>
<dbReference type="RefSeq" id="WP_307236949.1">
    <property type="nucleotide sequence ID" value="NZ_JAUSQZ010000001.1"/>
</dbReference>
<keyword evidence="1" id="KW-0472">Membrane</keyword>
<proteinExistence type="predicted"/>
<sequence length="143" mass="14584">MAVLSPAAPSVATPSQRGRLLFIAALVLAALTAWIVSPLVSGDETREASAPALAARAGCSDTYRPTAGLDADHSGSCTLADGVRVDFRIWDTQGEANAWLTGVSGNSGQGQGQAGIVGGSWAAHITGTGDRDAINRILADLQR</sequence>
<evidence type="ECO:0000313" key="2">
    <source>
        <dbReference type="EMBL" id="MDP9824420.1"/>
    </source>
</evidence>
<gene>
    <name evidence="2" type="ORF">J2S57_000169</name>
</gene>
<dbReference type="Proteomes" id="UP001235712">
    <property type="component" value="Unassembled WGS sequence"/>
</dbReference>
<evidence type="ECO:0000256" key="1">
    <source>
        <dbReference type="SAM" id="Phobius"/>
    </source>
</evidence>
<accession>A0ABT9NX51</accession>